<comment type="caution">
    <text evidence="1">The sequence shown here is derived from an EMBL/GenBank/DDBJ whole genome shotgun (WGS) entry which is preliminary data.</text>
</comment>
<evidence type="ECO:0008006" key="3">
    <source>
        <dbReference type="Google" id="ProtNLM"/>
    </source>
</evidence>
<keyword evidence="2" id="KW-1185">Reference proteome</keyword>
<reference evidence="1 2" key="1">
    <citation type="submission" date="2024-04" db="EMBL/GenBank/DDBJ databases">
        <title>Defined microbial consortia suppress multidrug-resistant proinflammatory Enterobacteriaceae via ecological control.</title>
        <authorList>
            <person name="Furuichi M."/>
            <person name="Kawaguchi T."/>
            <person name="Pust M."/>
            <person name="Yasuma K."/>
            <person name="Plichta D."/>
            <person name="Hasegawa N."/>
            <person name="Ohya T."/>
            <person name="Bhattarai S."/>
            <person name="Sasajima S."/>
            <person name="Aoto Y."/>
            <person name="Tuganbaev T."/>
            <person name="Yaginuma M."/>
            <person name="Ueda M."/>
            <person name="Okahashi N."/>
            <person name="Amafuji K."/>
            <person name="Kiridooshi Y."/>
            <person name="Sugita K."/>
            <person name="Strazar M."/>
            <person name="Skelly A."/>
            <person name="Suda W."/>
            <person name="Hattori M."/>
            <person name="Nakamoto N."/>
            <person name="Caballero S."/>
            <person name="Norman J."/>
            <person name="Olle B."/>
            <person name="Tanoue T."/>
            <person name="Arita M."/>
            <person name="Bucci V."/>
            <person name="Atarashi K."/>
            <person name="Xavier R."/>
            <person name="Honda K."/>
        </authorList>
    </citation>
    <scope>NUCLEOTIDE SEQUENCE [LARGE SCALE GENOMIC DNA]</scope>
    <source>
        <strain evidence="2">k34-0107-D12</strain>
    </source>
</reference>
<sequence length="78" mass="9342">MSRDELAVMDGNKCILQLRGVRPFFSDKFDITRHKQYKRLSDYDKKNAFDVEAYMKCQLKLRLKEEFDLFEVNVEESA</sequence>
<evidence type="ECO:0000313" key="1">
    <source>
        <dbReference type="EMBL" id="GAA6497431.1"/>
    </source>
</evidence>
<name>A0ABQ0BLN6_9FIRM</name>
<organism evidence="1 2">
    <name type="scientific">Blautia parvula</name>
    <dbReference type="NCBI Taxonomy" id="2877527"/>
    <lineage>
        <taxon>Bacteria</taxon>
        <taxon>Bacillati</taxon>
        <taxon>Bacillota</taxon>
        <taxon>Clostridia</taxon>
        <taxon>Lachnospirales</taxon>
        <taxon>Lachnospiraceae</taxon>
        <taxon>Blautia</taxon>
    </lineage>
</organism>
<protein>
    <recommendedName>
        <fullName evidence="3">TraG family protein</fullName>
    </recommendedName>
</protein>
<accession>A0ABQ0BLN6</accession>
<dbReference type="Proteomes" id="UP001600941">
    <property type="component" value="Unassembled WGS sequence"/>
</dbReference>
<proteinExistence type="predicted"/>
<dbReference type="EMBL" id="BAABZQ010000001">
    <property type="protein sequence ID" value="GAA6497431.1"/>
    <property type="molecule type" value="Genomic_DNA"/>
</dbReference>
<evidence type="ECO:0000313" key="2">
    <source>
        <dbReference type="Proteomes" id="UP001600941"/>
    </source>
</evidence>
<gene>
    <name evidence="1" type="ORF">K340107D12_02470</name>
</gene>